<dbReference type="EMBL" id="JAENIK010000004">
    <property type="protein sequence ID" value="MBK1815022.1"/>
    <property type="molecule type" value="Genomic_DNA"/>
</dbReference>
<dbReference type="SUPFAM" id="SSF75005">
    <property type="entry name" value="Arabinanase/levansucrase/invertase"/>
    <property type="match status" value="1"/>
</dbReference>
<dbReference type="Gene3D" id="2.80.10.50">
    <property type="match status" value="1"/>
</dbReference>
<gene>
    <name evidence="2" type="ORF">JIN84_05310</name>
</gene>
<dbReference type="InterPro" id="IPR007934">
    <property type="entry name" value="AbfB_ABD"/>
</dbReference>
<dbReference type="InterPro" id="IPR036195">
    <property type="entry name" value="AbfB_ABD_sf"/>
</dbReference>
<dbReference type="CDD" id="cd08983">
    <property type="entry name" value="GH43_Bt3655-like"/>
    <property type="match status" value="1"/>
</dbReference>
<dbReference type="AlphaFoldDB" id="A0A934R1H6"/>
<keyword evidence="3" id="KW-1185">Reference proteome</keyword>
<name>A0A934R1H6_9BACT</name>
<dbReference type="InterPro" id="IPR023296">
    <property type="entry name" value="Glyco_hydro_beta-prop_sf"/>
</dbReference>
<dbReference type="Gene3D" id="2.115.10.20">
    <property type="entry name" value="Glycosyl hydrolase domain, family 43"/>
    <property type="match status" value="1"/>
</dbReference>
<reference evidence="2" key="1">
    <citation type="submission" date="2021-01" db="EMBL/GenBank/DDBJ databases">
        <title>Modified the classification status of verrucomicrobia.</title>
        <authorList>
            <person name="Feng X."/>
        </authorList>
    </citation>
    <scope>NUCLEOTIDE SEQUENCE</scope>
    <source>
        <strain evidence="2">JCM 18052</strain>
    </source>
</reference>
<sequence length="433" mass="49165">MRAAEPPAGYLMGYFTESLTGRGDSWNLQIAVSEDGLDWMPLNQNEPVLVSKLGQKGIRDPYFLRKQEGGFVVLATDLTGKKMIATPNIFVCETADFITFENPRLLKLHDTDMWTQAPEAFFDPVKNEYGIIWTGDAGYHRIYVNHTRDFVNVSPSEIYFDPGHDVRDATLVTAPAAAGSFLYYRDGEANRVRGSHSSGPSPGGFPEIPYAKPPGQNLTEAPLLVPARQENRWFLYAESNNPVNAEFYAWQTDDLARDSWQEINKRDFNPPLNAKHATVLPITRSEMDRLVAHWGRPKWNRLKSWNYPDCYLRHESMLAMISPYPFDPYQDSQWIIVPGLADAGGVSFESVNYPGHFLLRVAEHARLVKYEDTPEFRDRATFVKVSGLAEPGWSSFHAWSAPDLYLRHASHHLRVEGVSTQGDREDSTFRVVY</sequence>
<evidence type="ECO:0000259" key="1">
    <source>
        <dbReference type="Pfam" id="PF05270"/>
    </source>
</evidence>
<dbReference type="RefSeq" id="WP_200349968.1">
    <property type="nucleotide sequence ID" value="NZ_BAABHZ010000010.1"/>
</dbReference>
<proteinExistence type="predicted"/>
<protein>
    <submittedName>
        <fullName evidence="2">AbfB domain-containing protein</fullName>
    </submittedName>
</protein>
<dbReference type="GO" id="GO:0046373">
    <property type="term" value="P:L-arabinose metabolic process"/>
    <property type="evidence" value="ECO:0007669"/>
    <property type="project" value="InterPro"/>
</dbReference>
<organism evidence="2 3">
    <name type="scientific">Luteolibacter yonseiensis</name>
    <dbReference type="NCBI Taxonomy" id="1144680"/>
    <lineage>
        <taxon>Bacteria</taxon>
        <taxon>Pseudomonadati</taxon>
        <taxon>Verrucomicrobiota</taxon>
        <taxon>Verrucomicrobiia</taxon>
        <taxon>Verrucomicrobiales</taxon>
        <taxon>Verrucomicrobiaceae</taxon>
        <taxon>Luteolibacter</taxon>
    </lineage>
</organism>
<accession>A0A934R1H6</accession>
<evidence type="ECO:0000313" key="3">
    <source>
        <dbReference type="Proteomes" id="UP000600139"/>
    </source>
</evidence>
<dbReference type="GO" id="GO:0046556">
    <property type="term" value="F:alpha-L-arabinofuranosidase activity"/>
    <property type="evidence" value="ECO:0007669"/>
    <property type="project" value="InterPro"/>
</dbReference>
<dbReference type="Proteomes" id="UP000600139">
    <property type="component" value="Unassembled WGS sequence"/>
</dbReference>
<feature type="domain" description="Alpha-L-arabinofuranosidase B arabinose-binding" evidence="1">
    <location>
        <begin position="301"/>
        <end position="431"/>
    </location>
</feature>
<comment type="caution">
    <text evidence="2">The sequence shown here is derived from an EMBL/GenBank/DDBJ whole genome shotgun (WGS) entry which is preliminary data.</text>
</comment>
<dbReference type="Pfam" id="PF05270">
    <property type="entry name" value="AbfB"/>
    <property type="match status" value="1"/>
</dbReference>
<dbReference type="CDD" id="cd23399">
    <property type="entry name" value="beta-trefoil_ABD_ABFB"/>
    <property type="match status" value="1"/>
</dbReference>
<dbReference type="SUPFAM" id="SSF110221">
    <property type="entry name" value="AbfB domain"/>
    <property type="match status" value="1"/>
</dbReference>
<evidence type="ECO:0000313" key="2">
    <source>
        <dbReference type="EMBL" id="MBK1815022.1"/>
    </source>
</evidence>